<evidence type="ECO:0000313" key="9">
    <source>
        <dbReference type="EMBL" id="QEK13505.1"/>
    </source>
</evidence>
<keyword evidence="10" id="KW-1185">Reference proteome</keyword>
<sequence length="76" mass="8657">MARPKRRGRKKRVCSFCADKSTHIDYKDIKVLGKYITERGKILPRRITGTCATHQRALTIAIKKARTVALLPYTAD</sequence>
<protein>
    <recommendedName>
        <fullName evidence="6 7">Small ribosomal subunit protein bS18</fullName>
    </recommendedName>
</protein>
<dbReference type="Proteomes" id="UP000324646">
    <property type="component" value="Chromosome"/>
</dbReference>
<comment type="function">
    <text evidence="7">Binds as a heterodimer with protein bS6 to the central domain of the 16S rRNA, where it helps stabilize the platform of the 30S subunit.</text>
</comment>
<evidence type="ECO:0000256" key="8">
    <source>
        <dbReference type="RuleBase" id="RU003910"/>
    </source>
</evidence>
<keyword evidence="3 7" id="KW-0694">RNA-binding</keyword>
<evidence type="ECO:0000256" key="6">
    <source>
        <dbReference type="ARBA" id="ARBA00035141"/>
    </source>
</evidence>
<dbReference type="SUPFAM" id="SSF46911">
    <property type="entry name" value="Ribosomal protein S18"/>
    <property type="match status" value="1"/>
</dbReference>
<dbReference type="GO" id="GO:0070181">
    <property type="term" value="F:small ribosomal subunit rRNA binding"/>
    <property type="evidence" value="ECO:0007669"/>
    <property type="project" value="TreeGrafter"/>
</dbReference>
<dbReference type="AlphaFoldDB" id="A0A5C0SG20"/>
<dbReference type="KEGG" id="crs:FQB35_15230"/>
<dbReference type="HAMAP" id="MF_00270">
    <property type="entry name" value="Ribosomal_bS18"/>
    <property type="match status" value="1"/>
</dbReference>
<evidence type="ECO:0000256" key="3">
    <source>
        <dbReference type="ARBA" id="ARBA00022884"/>
    </source>
</evidence>
<dbReference type="InterPro" id="IPR036870">
    <property type="entry name" value="Ribosomal_bS18_sf"/>
</dbReference>
<dbReference type="OrthoDB" id="9812008at2"/>
<dbReference type="Pfam" id="PF01084">
    <property type="entry name" value="Ribosomal_S18"/>
    <property type="match status" value="1"/>
</dbReference>
<evidence type="ECO:0000256" key="5">
    <source>
        <dbReference type="ARBA" id="ARBA00023274"/>
    </source>
</evidence>
<dbReference type="GO" id="GO:0003735">
    <property type="term" value="F:structural constituent of ribosome"/>
    <property type="evidence" value="ECO:0007669"/>
    <property type="project" value="InterPro"/>
</dbReference>
<comment type="subunit">
    <text evidence="7">Part of the 30S ribosomal subunit. Forms a tight heterodimer with protein bS6.</text>
</comment>
<evidence type="ECO:0000256" key="4">
    <source>
        <dbReference type="ARBA" id="ARBA00022980"/>
    </source>
</evidence>
<dbReference type="InterPro" id="IPR001648">
    <property type="entry name" value="Ribosomal_bS18"/>
</dbReference>
<evidence type="ECO:0000256" key="7">
    <source>
        <dbReference type="HAMAP-Rule" id="MF_00270"/>
    </source>
</evidence>
<dbReference type="Gene3D" id="4.10.640.10">
    <property type="entry name" value="Ribosomal protein S18"/>
    <property type="match status" value="1"/>
</dbReference>
<evidence type="ECO:0000313" key="10">
    <source>
        <dbReference type="Proteomes" id="UP000324646"/>
    </source>
</evidence>
<dbReference type="NCBIfam" id="TIGR00165">
    <property type="entry name" value="S18"/>
    <property type="match status" value="1"/>
</dbReference>
<evidence type="ECO:0000256" key="1">
    <source>
        <dbReference type="ARBA" id="ARBA00005589"/>
    </source>
</evidence>
<accession>A0A5C0SG20</accession>
<name>A0A5C0SG20_CRATE</name>
<dbReference type="PRINTS" id="PR00974">
    <property type="entry name" value="RIBOSOMALS18"/>
</dbReference>
<keyword evidence="5 7" id="KW-0687">Ribonucleoprotein</keyword>
<gene>
    <name evidence="7 9" type="primary">rpsR</name>
    <name evidence="9" type="ORF">FQB35_15230</name>
</gene>
<dbReference type="PANTHER" id="PTHR13479">
    <property type="entry name" value="30S RIBOSOMAL PROTEIN S18"/>
    <property type="match status" value="1"/>
</dbReference>
<evidence type="ECO:0000256" key="2">
    <source>
        <dbReference type="ARBA" id="ARBA00022730"/>
    </source>
</evidence>
<proteinExistence type="inferred from homology"/>
<dbReference type="PROSITE" id="PS00057">
    <property type="entry name" value="RIBOSOMAL_S18"/>
    <property type="match status" value="1"/>
</dbReference>
<dbReference type="InterPro" id="IPR018275">
    <property type="entry name" value="Ribosomal_bS18_CS"/>
</dbReference>
<dbReference type="RefSeq" id="WP_148810677.1">
    <property type="nucleotide sequence ID" value="NZ_CP042243.1"/>
</dbReference>
<comment type="similarity">
    <text evidence="1 7 8">Belongs to the bacterial ribosomal protein bS18 family.</text>
</comment>
<dbReference type="EMBL" id="CP042243">
    <property type="protein sequence ID" value="QEK13505.1"/>
    <property type="molecule type" value="Genomic_DNA"/>
</dbReference>
<dbReference type="GO" id="GO:0006412">
    <property type="term" value="P:translation"/>
    <property type="evidence" value="ECO:0007669"/>
    <property type="project" value="UniProtKB-UniRule"/>
</dbReference>
<dbReference type="GO" id="GO:0022627">
    <property type="term" value="C:cytosolic small ribosomal subunit"/>
    <property type="evidence" value="ECO:0007669"/>
    <property type="project" value="TreeGrafter"/>
</dbReference>
<dbReference type="PANTHER" id="PTHR13479:SF40">
    <property type="entry name" value="SMALL RIBOSOMAL SUBUNIT PROTEIN BS18M"/>
    <property type="match status" value="1"/>
</dbReference>
<organism evidence="9 10">
    <name type="scientific">Crassaminicella thermophila</name>
    <dbReference type="NCBI Taxonomy" id="2599308"/>
    <lineage>
        <taxon>Bacteria</taxon>
        <taxon>Bacillati</taxon>
        <taxon>Bacillota</taxon>
        <taxon>Clostridia</taxon>
        <taxon>Eubacteriales</taxon>
        <taxon>Clostridiaceae</taxon>
        <taxon>Crassaminicella</taxon>
    </lineage>
</organism>
<reference evidence="9 10" key="1">
    <citation type="submission" date="2019-07" db="EMBL/GenBank/DDBJ databases">
        <title>Complete genome of Crassaminicella thermophila SY095.</title>
        <authorList>
            <person name="Li X."/>
        </authorList>
    </citation>
    <scope>NUCLEOTIDE SEQUENCE [LARGE SCALE GENOMIC DNA]</scope>
    <source>
        <strain evidence="9 10">SY095</strain>
    </source>
</reference>
<dbReference type="FunFam" id="4.10.640.10:FF:000004">
    <property type="entry name" value="30S ribosomal protein S18"/>
    <property type="match status" value="1"/>
</dbReference>
<keyword evidence="4 7" id="KW-0689">Ribosomal protein</keyword>
<keyword evidence="2 7" id="KW-0699">rRNA-binding</keyword>